<evidence type="ECO:0000256" key="4">
    <source>
        <dbReference type="ARBA" id="ARBA00022833"/>
    </source>
</evidence>
<comment type="caution">
    <text evidence="9">The sequence shown here is derived from an EMBL/GenBank/DDBJ whole genome shotgun (WGS) entry which is preliminary data.</text>
</comment>
<dbReference type="Proteomes" id="UP001156664">
    <property type="component" value="Unassembled WGS sequence"/>
</dbReference>
<reference evidence="10" key="1">
    <citation type="journal article" date="2019" name="Int. J. Syst. Evol. Microbiol.">
        <title>The Global Catalogue of Microorganisms (GCM) 10K type strain sequencing project: providing services to taxonomists for standard genome sequencing and annotation.</title>
        <authorList>
            <consortium name="The Broad Institute Genomics Platform"/>
            <consortium name="The Broad Institute Genome Sequencing Center for Infectious Disease"/>
            <person name="Wu L."/>
            <person name="Ma J."/>
        </authorList>
    </citation>
    <scope>NUCLEOTIDE SEQUENCE [LARGE SCALE GENOMIC DNA]</scope>
    <source>
        <strain evidence="10">NBRC 105857</strain>
    </source>
</reference>
<dbReference type="Gene3D" id="3.40.140.10">
    <property type="entry name" value="Cytidine Deaminase, domain 2"/>
    <property type="match status" value="1"/>
</dbReference>
<evidence type="ECO:0000259" key="8">
    <source>
        <dbReference type="PROSITE" id="PS50249"/>
    </source>
</evidence>
<dbReference type="SUPFAM" id="SSF47781">
    <property type="entry name" value="RuvA domain 2-like"/>
    <property type="match status" value="1"/>
</dbReference>
<evidence type="ECO:0000256" key="1">
    <source>
        <dbReference type="ARBA" id="ARBA00022670"/>
    </source>
</evidence>
<dbReference type="InterPro" id="IPR046778">
    <property type="entry name" value="UPF0758_N"/>
</dbReference>
<feature type="region of interest" description="Disordered" evidence="7">
    <location>
        <begin position="1"/>
        <end position="23"/>
    </location>
</feature>
<dbReference type="EMBL" id="BSOJ01000010">
    <property type="protein sequence ID" value="GLR25956.1"/>
    <property type="molecule type" value="Genomic_DNA"/>
</dbReference>
<keyword evidence="2" id="KW-0479">Metal-binding</keyword>
<dbReference type="InterPro" id="IPR037518">
    <property type="entry name" value="MPN"/>
</dbReference>
<evidence type="ECO:0000313" key="10">
    <source>
        <dbReference type="Proteomes" id="UP001156664"/>
    </source>
</evidence>
<protein>
    <submittedName>
        <fullName evidence="9">UPF0758 protein</fullName>
    </submittedName>
</protein>
<evidence type="ECO:0000256" key="3">
    <source>
        <dbReference type="ARBA" id="ARBA00022801"/>
    </source>
</evidence>
<evidence type="ECO:0000256" key="7">
    <source>
        <dbReference type="SAM" id="MobiDB-lite"/>
    </source>
</evidence>
<feature type="compositionally biased region" description="Polar residues" evidence="7">
    <location>
        <begin position="1"/>
        <end position="21"/>
    </location>
</feature>
<dbReference type="NCBIfam" id="NF000642">
    <property type="entry name" value="PRK00024.1"/>
    <property type="match status" value="1"/>
</dbReference>
<sequence length="243" mass="27194">MLENTQAGLQLHHQNPMSIQNWPKHDRPRERLIEHGAQSLSDAELLAIFLRTGLPGKSAVELAREMIHEFGSLKNLNRVELKQWSQIRGLGEAKFAQLKACLEMARRCLGEELRETKASLGTPDLFEQFARLHIGLSHVEHFLVIALNSQLKVSAHTILSSGTVNKAAVFPREVVKFGITQNAPRLMIAHNHPSDCCTPSSADDQLTETLLQALRLVDIELVDHLVVGPSCSYSYRTMGRHPF</sequence>
<dbReference type="PANTHER" id="PTHR30471:SF3">
    <property type="entry name" value="UPF0758 PROTEIN YEES-RELATED"/>
    <property type="match status" value="1"/>
</dbReference>
<dbReference type="RefSeq" id="WP_284280413.1">
    <property type="nucleotide sequence ID" value="NZ_BSOJ01000010.1"/>
</dbReference>
<evidence type="ECO:0000256" key="2">
    <source>
        <dbReference type="ARBA" id="ARBA00022723"/>
    </source>
</evidence>
<accession>A0ABQ5YR98</accession>
<dbReference type="PANTHER" id="PTHR30471">
    <property type="entry name" value="DNA REPAIR PROTEIN RADC"/>
    <property type="match status" value="1"/>
</dbReference>
<dbReference type="InterPro" id="IPR001405">
    <property type="entry name" value="UPF0758"/>
</dbReference>
<evidence type="ECO:0000256" key="5">
    <source>
        <dbReference type="ARBA" id="ARBA00023049"/>
    </source>
</evidence>
<keyword evidence="5" id="KW-0482">Metalloprotease</keyword>
<organism evidence="9 10">
    <name type="scientific">Limnobacter litoralis</name>
    <dbReference type="NCBI Taxonomy" id="481366"/>
    <lineage>
        <taxon>Bacteria</taxon>
        <taxon>Pseudomonadati</taxon>
        <taxon>Pseudomonadota</taxon>
        <taxon>Betaproteobacteria</taxon>
        <taxon>Burkholderiales</taxon>
        <taxon>Burkholderiaceae</taxon>
        <taxon>Limnobacter</taxon>
    </lineage>
</organism>
<dbReference type="NCBIfam" id="TIGR00608">
    <property type="entry name" value="radc"/>
    <property type="match status" value="1"/>
</dbReference>
<keyword evidence="3" id="KW-0378">Hydrolase</keyword>
<keyword evidence="10" id="KW-1185">Reference proteome</keyword>
<dbReference type="PROSITE" id="PS50249">
    <property type="entry name" value="MPN"/>
    <property type="match status" value="1"/>
</dbReference>
<keyword evidence="4" id="KW-0862">Zinc</keyword>
<comment type="similarity">
    <text evidence="6">Belongs to the UPF0758 family.</text>
</comment>
<name>A0ABQ5YR98_9BURK</name>
<feature type="domain" description="MPN" evidence="8">
    <location>
        <begin position="119"/>
        <end position="241"/>
    </location>
</feature>
<dbReference type="Pfam" id="PF04002">
    <property type="entry name" value="RadC"/>
    <property type="match status" value="1"/>
</dbReference>
<gene>
    <name evidence="9" type="ORF">GCM10007875_10440</name>
</gene>
<dbReference type="InterPro" id="IPR025657">
    <property type="entry name" value="RadC_JAB"/>
</dbReference>
<dbReference type="Pfam" id="PF20582">
    <property type="entry name" value="UPF0758_N"/>
    <property type="match status" value="1"/>
</dbReference>
<evidence type="ECO:0000313" key="9">
    <source>
        <dbReference type="EMBL" id="GLR25956.1"/>
    </source>
</evidence>
<proteinExistence type="inferred from homology"/>
<dbReference type="InterPro" id="IPR010994">
    <property type="entry name" value="RuvA_2-like"/>
</dbReference>
<keyword evidence="1" id="KW-0645">Protease</keyword>
<evidence type="ECO:0000256" key="6">
    <source>
        <dbReference type="RuleBase" id="RU003797"/>
    </source>
</evidence>
<dbReference type="CDD" id="cd08071">
    <property type="entry name" value="MPN_DUF2466"/>
    <property type="match status" value="1"/>
</dbReference>